<evidence type="ECO:0000256" key="1">
    <source>
        <dbReference type="SAM" id="Phobius"/>
    </source>
</evidence>
<organism evidence="3 4">
    <name type="scientific">Vibrio tasmaniensis</name>
    <dbReference type="NCBI Taxonomy" id="212663"/>
    <lineage>
        <taxon>Bacteria</taxon>
        <taxon>Pseudomonadati</taxon>
        <taxon>Pseudomonadota</taxon>
        <taxon>Gammaproteobacteria</taxon>
        <taxon>Vibrionales</taxon>
        <taxon>Vibrionaceae</taxon>
        <taxon>Vibrio</taxon>
    </lineage>
</organism>
<comment type="caution">
    <text evidence="3">The sequence shown here is derived from an EMBL/GenBank/DDBJ whole genome shotgun (WGS) entry which is preliminary data.</text>
</comment>
<keyword evidence="1" id="KW-0812">Transmembrane</keyword>
<dbReference type="RefSeq" id="WP_133151979.1">
    <property type="nucleotide sequence ID" value="NZ_MDBG01000002.1"/>
</dbReference>
<feature type="domain" description="DotM C-terminal cytoplasmic" evidence="2">
    <location>
        <begin position="316"/>
        <end position="426"/>
    </location>
</feature>
<dbReference type="EMBL" id="SYVV01000043">
    <property type="protein sequence ID" value="TKG27967.1"/>
    <property type="molecule type" value="Genomic_DNA"/>
</dbReference>
<keyword evidence="1" id="KW-1133">Transmembrane helix</keyword>
<dbReference type="Proteomes" id="UP000308018">
    <property type="component" value="Unassembled WGS sequence"/>
</dbReference>
<evidence type="ECO:0000259" key="2">
    <source>
        <dbReference type="Pfam" id="PF23127"/>
    </source>
</evidence>
<dbReference type="AlphaFoldDB" id="A0AB38NJN3"/>
<accession>A0AB38NJN3</accession>
<keyword evidence="1" id="KW-0472">Membrane</keyword>
<dbReference type="InterPro" id="IPR056464">
    <property type="entry name" value="DotM_C"/>
</dbReference>
<feature type="transmembrane region" description="Helical" evidence="1">
    <location>
        <begin position="12"/>
        <end position="31"/>
    </location>
</feature>
<proteinExistence type="predicted"/>
<name>A0AB38NJN3_9VIBR</name>
<sequence length="487" mass="57293">MSEHNGNGSSDTLFVILMIAGTLICGTLYYFDEIITIPWALWRYADSFIWSNLPLPDFITVPHANIIKSFDNLEELRLLEYGHVYQVEQSVMFVTTWLYLLISIPGIKRVVTKNRHADKFKERLNLDSLIEQQSVLWRYNRYLIKHNPIKESLDVNVSRFAARENVRSGLKRTKIIRPHRPTNTVIFDLPLATEIFSKQLRYPIKTVDDVLNLPFQFHFFICIFASRISELPDLISPERINDAKKRVKRIKLIKWVTPTILKKVYKNKFKALEHELISLAYHNYNATQKIKHSLGVNEDFRFQMLGDYSYFLNDEHDVTYIEDEIARVLPIVMENEIVLEYLSQHAFAETFLRRLLRESRSLGKLSSSQFGYLKIMDRQLWYAMNDEGLPGSTIETAGIKAHFEAEYTRKRRHVFPTVDQAFSNLENMNIPKDCDQFDTIVTLPDHPYSELFPYDPTVEYNEHKQKLDNDPEYRIQQTLIRQPKVKS</sequence>
<evidence type="ECO:0000313" key="3">
    <source>
        <dbReference type="EMBL" id="TKG27967.1"/>
    </source>
</evidence>
<dbReference type="Pfam" id="PF23127">
    <property type="entry name" value="DotM_C"/>
    <property type="match status" value="1"/>
</dbReference>
<gene>
    <name evidence="3" type="ORF">FC057_22530</name>
</gene>
<evidence type="ECO:0000313" key="4">
    <source>
        <dbReference type="Proteomes" id="UP000308018"/>
    </source>
</evidence>
<reference evidence="3 4" key="1">
    <citation type="submission" date="2019-04" db="EMBL/GenBank/DDBJ databases">
        <title>A reverse ecology approach based on a biological definition of microbial populations.</title>
        <authorList>
            <person name="Arevalo P."/>
            <person name="Vaninsberghe D."/>
            <person name="Elsherbini J."/>
            <person name="Gore J."/>
            <person name="Polz M."/>
        </authorList>
    </citation>
    <scope>NUCLEOTIDE SEQUENCE [LARGE SCALE GENOMIC DNA]</scope>
    <source>
        <strain evidence="3 4">10N.222.45.A8</strain>
    </source>
</reference>
<protein>
    <recommendedName>
        <fullName evidence="2">DotM C-terminal cytoplasmic domain-containing protein</fullName>
    </recommendedName>
</protein>